<sequence>MNSTFIFMRETCLRYDSLNKRLKQVARYVPVNPDSIAFDTMAIIAGGSEVTPSTFIRFSNAFGFGEFNEIKNSSGSIVALFSLCGNREWRIKDTLHILAAGYAV</sequence>
<dbReference type="SUPFAM" id="SSF46689">
    <property type="entry name" value="Homeodomain-like"/>
    <property type="match status" value="1"/>
</dbReference>
<dbReference type="Gene3D" id="1.10.10.10">
    <property type="entry name" value="Winged helix-like DNA-binding domain superfamily/Winged helix DNA-binding domain"/>
    <property type="match status" value="1"/>
</dbReference>
<evidence type="ECO:0000313" key="3">
    <source>
        <dbReference type="Proteomes" id="UP000697927"/>
    </source>
</evidence>
<organism evidence="2 3">
    <name type="scientific">Cedecea colo</name>
    <dbReference type="NCBI Taxonomy" id="2552946"/>
    <lineage>
        <taxon>Bacteria</taxon>
        <taxon>Pseudomonadati</taxon>
        <taxon>Pseudomonadota</taxon>
        <taxon>Gammaproteobacteria</taxon>
        <taxon>Enterobacterales</taxon>
        <taxon>Enterobacteriaceae</taxon>
        <taxon>Cedecea</taxon>
    </lineage>
</organism>
<reference evidence="2 3" key="1">
    <citation type="journal article" date="2020" name="Microorganisms">
        <title>Polyphasic Characterisation of Cedecea colo sp. nov., a New Enteric Bacterium Isolated from the Koala Hindgut.</title>
        <authorList>
            <person name="Boath J.M."/>
            <person name="Dakhal S."/>
            <person name="Van T.T.H."/>
            <person name="Moore R.J."/>
            <person name="Dekiwadia C."/>
            <person name="Macreadie I.G."/>
        </authorList>
    </citation>
    <scope>NUCLEOTIDE SEQUENCE [LARGE SCALE GENOMIC DNA]</scope>
    <source>
        <strain evidence="2 3">ZA</strain>
    </source>
</reference>
<gene>
    <name evidence="2" type="ORF">E2L00_20900</name>
</gene>
<dbReference type="InterPro" id="IPR036388">
    <property type="entry name" value="WH-like_DNA-bd_sf"/>
</dbReference>
<dbReference type="InterPro" id="IPR009057">
    <property type="entry name" value="Homeodomain-like_sf"/>
</dbReference>
<accession>A0ABX0VS52</accession>
<protein>
    <submittedName>
        <fullName evidence="2">MurR/RpiR family transcriptional regulator</fullName>
    </submittedName>
</protein>
<keyword evidence="3" id="KW-1185">Reference proteome</keyword>
<dbReference type="EMBL" id="SOYS01000015">
    <property type="protein sequence ID" value="NIY49895.1"/>
    <property type="molecule type" value="Genomic_DNA"/>
</dbReference>
<evidence type="ECO:0000259" key="1">
    <source>
        <dbReference type="PROSITE" id="PS51071"/>
    </source>
</evidence>
<feature type="domain" description="HTH rpiR-type" evidence="1">
    <location>
        <begin position="5"/>
        <end position="81"/>
    </location>
</feature>
<evidence type="ECO:0000313" key="2">
    <source>
        <dbReference type="EMBL" id="NIY49895.1"/>
    </source>
</evidence>
<dbReference type="InterPro" id="IPR000281">
    <property type="entry name" value="HTH_RpiR"/>
</dbReference>
<comment type="caution">
    <text evidence="2">The sequence shown here is derived from an EMBL/GenBank/DDBJ whole genome shotgun (WGS) entry which is preliminary data.</text>
</comment>
<proteinExistence type="predicted"/>
<name>A0ABX0VS52_9ENTR</name>
<dbReference type="PROSITE" id="PS51071">
    <property type="entry name" value="HTH_RPIR"/>
    <property type="match status" value="1"/>
</dbReference>
<dbReference type="Proteomes" id="UP000697927">
    <property type="component" value="Unassembled WGS sequence"/>
</dbReference>